<proteinExistence type="predicted"/>
<dbReference type="WBParaSite" id="HPBE_0000291501-mRNA-1">
    <property type="protein sequence ID" value="HPBE_0000291501-mRNA-1"/>
    <property type="gene ID" value="HPBE_0000291501"/>
</dbReference>
<dbReference type="Gene3D" id="3.40.50.720">
    <property type="entry name" value="NAD(P)-binding Rossmann-like Domain"/>
    <property type="match status" value="1"/>
</dbReference>
<evidence type="ECO:0000313" key="1">
    <source>
        <dbReference type="Proteomes" id="UP000050761"/>
    </source>
</evidence>
<dbReference type="Proteomes" id="UP000050761">
    <property type="component" value="Unassembled WGS sequence"/>
</dbReference>
<keyword evidence="1" id="KW-1185">Reference proteome</keyword>
<dbReference type="SUPFAM" id="SSF51735">
    <property type="entry name" value="NAD(P)-binding Rossmann-fold domains"/>
    <property type="match status" value="1"/>
</dbReference>
<dbReference type="GO" id="GO:0016491">
    <property type="term" value="F:oxidoreductase activity"/>
    <property type="evidence" value="ECO:0007669"/>
    <property type="project" value="TreeGrafter"/>
</dbReference>
<evidence type="ECO:0000313" key="2">
    <source>
        <dbReference type="WBParaSite" id="HPBE_0000291501-mRNA-1"/>
    </source>
</evidence>
<protein>
    <submittedName>
        <fullName evidence="2">ABC transmembrane type-1 domain-containing protein</fullName>
    </submittedName>
</protein>
<dbReference type="AlphaFoldDB" id="A0A183F9S3"/>
<dbReference type="InterPro" id="IPR051468">
    <property type="entry name" value="Fungal_SecMetab_SDRs"/>
</dbReference>
<dbReference type="GO" id="GO:0005737">
    <property type="term" value="C:cytoplasm"/>
    <property type="evidence" value="ECO:0007669"/>
    <property type="project" value="TreeGrafter"/>
</dbReference>
<reference evidence="2" key="1">
    <citation type="submission" date="2019-09" db="UniProtKB">
        <authorList>
            <consortium name="WormBaseParasite"/>
        </authorList>
    </citation>
    <scope>IDENTIFICATION</scope>
</reference>
<dbReference type="InterPro" id="IPR036291">
    <property type="entry name" value="NAD(P)-bd_dom_sf"/>
</dbReference>
<organism evidence="1 2">
    <name type="scientific">Heligmosomoides polygyrus</name>
    <name type="common">Parasitic roundworm</name>
    <dbReference type="NCBI Taxonomy" id="6339"/>
    <lineage>
        <taxon>Eukaryota</taxon>
        <taxon>Metazoa</taxon>
        <taxon>Ecdysozoa</taxon>
        <taxon>Nematoda</taxon>
        <taxon>Chromadorea</taxon>
        <taxon>Rhabditida</taxon>
        <taxon>Rhabditina</taxon>
        <taxon>Rhabditomorpha</taxon>
        <taxon>Strongyloidea</taxon>
        <taxon>Heligmosomidae</taxon>
        <taxon>Heligmosomoides</taxon>
    </lineage>
</organism>
<dbReference type="PANTHER" id="PTHR43544:SF35">
    <property type="entry name" value="C-FACTOR-RELATED"/>
    <property type="match status" value="1"/>
</dbReference>
<accession>A0A183F9S3</accession>
<sequence>LTVLVNNAGIYVKYYTNQKPLRDDLIKNFNTNTAAVAVLTQVFLPLLRVASARQTSDEFSVDRSAIINISSEAGSIARNTIGSSEMGLLAYRVSKVSFMSSSS</sequence>
<name>A0A183F9S3_HELPZ</name>
<dbReference type="PANTHER" id="PTHR43544">
    <property type="entry name" value="SHORT-CHAIN DEHYDROGENASE/REDUCTASE"/>
    <property type="match status" value="1"/>
</dbReference>